<dbReference type="STRING" id="405436.SAMN05444365_102432"/>
<dbReference type="GO" id="GO:0005840">
    <property type="term" value="C:ribosome"/>
    <property type="evidence" value="ECO:0007669"/>
    <property type="project" value="UniProtKB-KW"/>
</dbReference>
<dbReference type="AlphaFoldDB" id="A0A1H3KB57"/>
<dbReference type="PROSITE" id="PS51186">
    <property type="entry name" value="GNAT"/>
    <property type="match status" value="1"/>
</dbReference>
<dbReference type="EMBL" id="FNPH01000002">
    <property type="protein sequence ID" value="SDY49400.1"/>
    <property type="molecule type" value="Genomic_DNA"/>
</dbReference>
<sequence length="141" mass="15579">MLWHAGWRDGHIGHVPAELHRHRRLADFRDRVPPRLPTTTVGVRGARLVGFVTVREDEVEQVYVAGPARGTGVADALLAAAERAVAERFDTAWLAVAVGNTRARRFYARSGWHDVAALNYPAEAGATPVTVACRRYEKSVR</sequence>
<proteinExistence type="predicted"/>
<keyword evidence="2" id="KW-0687">Ribonucleoprotein</keyword>
<gene>
    <name evidence="2" type="ORF">SAMN05444365_102432</name>
</gene>
<dbReference type="Proteomes" id="UP000242415">
    <property type="component" value="Unassembled WGS sequence"/>
</dbReference>
<evidence type="ECO:0000313" key="3">
    <source>
        <dbReference type="Proteomes" id="UP000242415"/>
    </source>
</evidence>
<keyword evidence="2" id="KW-0689">Ribosomal protein</keyword>
<dbReference type="InterPro" id="IPR000182">
    <property type="entry name" value="GNAT_dom"/>
</dbReference>
<dbReference type="InterPro" id="IPR016181">
    <property type="entry name" value="Acyl_CoA_acyltransferase"/>
</dbReference>
<keyword evidence="3" id="KW-1185">Reference proteome</keyword>
<dbReference type="SUPFAM" id="SSF55729">
    <property type="entry name" value="Acyl-CoA N-acyltransferases (Nat)"/>
    <property type="match status" value="1"/>
</dbReference>
<accession>A0A1H3KB57</accession>
<feature type="domain" description="N-acetyltransferase" evidence="1">
    <location>
        <begin position="1"/>
        <end position="141"/>
    </location>
</feature>
<protein>
    <submittedName>
        <fullName evidence="2">Ribosomal protein S18 acetylase RimI</fullName>
    </submittedName>
</protein>
<dbReference type="Pfam" id="PF00583">
    <property type="entry name" value="Acetyltransf_1"/>
    <property type="match status" value="1"/>
</dbReference>
<name>A0A1H3KB57_9ACTN</name>
<reference evidence="3" key="1">
    <citation type="submission" date="2016-10" db="EMBL/GenBank/DDBJ databases">
        <authorList>
            <person name="Varghese N."/>
            <person name="Submissions S."/>
        </authorList>
    </citation>
    <scope>NUCLEOTIDE SEQUENCE [LARGE SCALE GENOMIC DNA]</scope>
    <source>
        <strain evidence="3">DSM 45245</strain>
    </source>
</reference>
<dbReference type="Gene3D" id="3.40.630.30">
    <property type="match status" value="1"/>
</dbReference>
<dbReference type="GO" id="GO:0016747">
    <property type="term" value="F:acyltransferase activity, transferring groups other than amino-acyl groups"/>
    <property type="evidence" value="ECO:0007669"/>
    <property type="project" value="InterPro"/>
</dbReference>
<evidence type="ECO:0000259" key="1">
    <source>
        <dbReference type="PROSITE" id="PS51186"/>
    </source>
</evidence>
<organism evidence="2 3">
    <name type="scientific">Micromonospora pattaloongensis</name>
    <dbReference type="NCBI Taxonomy" id="405436"/>
    <lineage>
        <taxon>Bacteria</taxon>
        <taxon>Bacillati</taxon>
        <taxon>Actinomycetota</taxon>
        <taxon>Actinomycetes</taxon>
        <taxon>Micromonosporales</taxon>
        <taxon>Micromonosporaceae</taxon>
        <taxon>Micromonospora</taxon>
    </lineage>
</organism>
<evidence type="ECO:0000313" key="2">
    <source>
        <dbReference type="EMBL" id="SDY49400.1"/>
    </source>
</evidence>